<dbReference type="GO" id="GO:0016747">
    <property type="term" value="F:acyltransferase activity, transferring groups other than amino-acyl groups"/>
    <property type="evidence" value="ECO:0007669"/>
    <property type="project" value="InterPro"/>
</dbReference>
<sequence length="247" mass="28128">MKTQENINITKANIENLTSLWATVSSPFKSYHTNGFFDYATVPDSDWPNRLWFNRDITEHTVKDILNILKSSQVKLTVPYWDIYDSRSYELLESEGFTQIFEQVGMSLPLTTHFPQADRLDIRPVSNRDEASAWATLYPKAFGYRIGENILLHTGKEVSYFLVCFQDQPIGTAIIHYTGRVAGIHGVGVIPEMRRKGFAEEIMRFTLNKAIDAGAQYATLQASAMGKGLYDKLGFTEQFVMKNYTLV</sequence>
<accession>A0A926Q2M6</accession>
<evidence type="ECO:0000313" key="2">
    <source>
        <dbReference type="EMBL" id="MBC9796688.1"/>
    </source>
</evidence>
<dbReference type="Gene3D" id="3.40.630.30">
    <property type="match status" value="1"/>
</dbReference>
<dbReference type="Pfam" id="PF00583">
    <property type="entry name" value="Acetyltransf_1"/>
    <property type="match status" value="1"/>
</dbReference>
<organism evidence="2 3">
    <name type="scientific">Sinomicrobium weinanense</name>
    <dbReference type="NCBI Taxonomy" id="2842200"/>
    <lineage>
        <taxon>Bacteria</taxon>
        <taxon>Pseudomonadati</taxon>
        <taxon>Bacteroidota</taxon>
        <taxon>Flavobacteriia</taxon>
        <taxon>Flavobacteriales</taxon>
        <taxon>Flavobacteriaceae</taxon>
        <taxon>Sinomicrobium</taxon>
    </lineage>
</organism>
<dbReference type="PROSITE" id="PS51186">
    <property type="entry name" value="GNAT"/>
    <property type="match status" value="1"/>
</dbReference>
<reference evidence="2 3" key="1">
    <citation type="submission" date="2020-09" db="EMBL/GenBank/DDBJ databases">
        <title>Sinomicrobium weinanense sp. nov., a halophilic bacteria isolated from saline-alkali soil.</title>
        <authorList>
            <person name="Wu P."/>
            <person name="Ren H."/>
            <person name="Mei Y."/>
            <person name="Liang Y."/>
            <person name="Chen Z."/>
        </authorList>
    </citation>
    <scope>NUCLEOTIDE SEQUENCE [LARGE SCALE GENOMIC DNA]</scope>
    <source>
        <strain evidence="2 3">FJxs</strain>
    </source>
</reference>
<protein>
    <submittedName>
        <fullName evidence="2">GNAT family N-acetyltransferase</fullName>
    </submittedName>
</protein>
<evidence type="ECO:0000259" key="1">
    <source>
        <dbReference type="PROSITE" id="PS51186"/>
    </source>
</evidence>
<dbReference type="RefSeq" id="WP_187965835.1">
    <property type="nucleotide sequence ID" value="NZ_JACVDC010000034.1"/>
</dbReference>
<keyword evidence="3" id="KW-1185">Reference proteome</keyword>
<feature type="domain" description="N-acetyltransferase" evidence="1">
    <location>
        <begin position="120"/>
        <end position="247"/>
    </location>
</feature>
<comment type="caution">
    <text evidence="2">The sequence shown here is derived from an EMBL/GenBank/DDBJ whole genome shotgun (WGS) entry which is preliminary data.</text>
</comment>
<evidence type="ECO:0000313" key="3">
    <source>
        <dbReference type="Proteomes" id="UP000653730"/>
    </source>
</evidence>
<proteinExistence type="predicted"/>
<name>A0A926Q2M6_9FLAO</name>
<dbReference type="EMBL" id="JACVDC010000034">
    <property type="protein sequence ID" value="MBC9796688.1"/>
    <property type="molecule type" value="Genomic_DNA"/>
</dbReference>
<dbReference type="InterPro" id="IPR016181">
    <property type="entry name" value="Acyl_CoA_acyltransferase"/>
</dbReference>
<gene>
    <name evidence="2" type="ORF">IBL28_11965</name>
</gene>
<dbReference type="SUPFAM" id="SSF55729">
    <property type="entry name" value="Acyl-CoA N-acyltransferases (Nat)"/>
    <property type="match status" value="1"/>
</dbReference>
<dbReference type="Proteomes" id="UP000653730">
    <property type="component" value="Unassembled WGS sequence"/>
</dbReference>
<dbReference type="AlphaFoldDB" id="A0A926Q2M6"/>
<dbReference type="InterPro" id="IPR000182">
    <property type="entry name" value="GNAT_dom"/>
</dbReference>